<proteinExistence type="predicted"/>
<sequence>MENGYPTIERLGVIKTALPPCCLRINPNDSEIIYLGTYQLIKETGKRYGSIEIIRHDNETNEIIKIKEYKTDGAILDLKISPFDSSIMISVHSTGNIIIWKINSNDYTELNLIKDKLIFNESEIGAECLITSIVFHPILNNKLAITTTLGYIYLINLSNNNCEIENEIYFEKGDHDIEAWISEFCSLQGLSNLLISGGDDRKLIAHDIRCPENLPIWKATNIHDAGIVSILPSNENWCNNNPYNIWTGSYDDHVKSLDLRVIPPMEQIQGLPPRVLESLELGGGVWRLIPNYNDNDNNNNNNKNNNNKNKVLACCMYDGGRILNHNEGKDIKIDKFFKKDHQSITYGGDWKDNKIVTCSFYDNIVQIWKP</sequence>
<organism evidence="1 2">
    <name type="scientific">Candida boidinii</name>
    <name type="common">Yeast</name>
    <dbReference type="NCBI Taxonomy" id="5477"/>
    <lineage>
        <taxon>Eukaryota</taxon>
        <taxon>Fungi</taxon>
        <taxon>Dikarya</taxon>
        <taxon>Ascomycota</taxon>
        <taxon>Saccharomycotina</taxon>
        <taxon>Pichiomycetes</taxon>
        <taxon>Pichiales</taxon>
        <taxon>Pichiaceae</taxon>
        <taxon>Ogataea</taxon>
        <taxon>Ogataea/Candida clade</taxon>
    </lineage>
</organism>
<name>A0ACB5TIB9_CANBO</name>
<accession>A0ACB5TIB9</accession>
<evidence type="ECO:0000313" key="2">
    <source>
        <dbReference type="Proteomes" id="UP001165101"/>
    </source>
</evidence>
<reference evidence="1" key="1">
    <citation type="submission" date="2023-04" db="EMBL/GenBank/DDBJ databases">
        <title>Candida boidinii NBRC 1967.</title>
        <authorList>
            <person name="Ichikawa N."/>
            <person name="Sato H."/>
            <person name="Tonouchi N."/>
        </authorList>
    </citation>
    <scope>NUCLEOTIDE SEQUENCE</scope>
    <source>
        <strain evidence="1">NBRC 1967</strain>
    </source>
</reference>
<comment type="caution">
    <text evidence="1">The sequence shown here is derived from an EMBL/GenBank/DDBJ whole genome shotgun (WGS) entry which is preliminary data.</text>
</comment>
<dbReference type="Proteomes" id="UP001165101">
    <property type="component" value="Unassembled WGS sequence"/>
</dbReference>
<evidence type="ECO:0000313" key="1">
    <source>
        <dbReference type="EMBL" id="GME88733.1"/>
    </source>
</evidence>
<gene>
    <name evidence="1" type="ORF">Cboi01_000105300</name>
</gene>
<keyword evidence="2" id="KW-1185">Reference proteome</keyword>
<protein>
    <submittedName>
        <fullName evidence="1">Unnamed protein product</fullName>
    </submittedName>
</protein>
<dbReference type="EMBL" id="BSXV01000351">
    <property type="protein sequence ID" value="GME88733.1"/>
    <property type="molecule type" value="Genomic_DNA"/>
</dbReference>